<evidence type="ECO:0000256" key="2">
    <source>
        <dbReference type="SAM" id="SignalP"/>
    </source>
</evidence>
<accession>A0A8T9SRY5</accession>
<dbReference type="PROSITE" id="PS51257">
    <property type="entry name" value="PROKAR_LIPOPROTEIN"/>
    <property type="match status" value="1"/>
</dbReference>
<keyword evidence="5" id="KW-1185">Reference proteome</keyword>
<dbReference type="InterPro" id="IPR054243">
    <property type="entry name" value="DUF6970"/>
</dbReference>
<feature type="compositionally biased region" description="Polar residues" evidence="1">
    <location>
        <begin position="29"/>
        <end position="49"/>
    </location>
</feature>
<evidence type="ECO:0000259" key="3">
    <source>
        <dbReference type="Pfam" id="PF22311"/>
    </source>
</evidence>
<sequence>MRLSYTLLLAATLLSGAACSRVDVNTPTADPNNGLAQPFSTPSPTSANTVVPVPNNDMPLDTARRPGWLDTRIQKIQSTKQLNPPAQVYRYKYRGQTVYYETSSGADQFSTLYDTDGKVLCHPDGGLTGKGDGNCPDFEKRRTGGVLVWTDQR</sequence>
<reference evidence="4 5" key="1">
    <citation type="submission" date="2022-04" db="EMBL/GenBank/DDBJ databases">
        <title>Hymenobacter sp. isolated from the air.</title>
        <authorList>
            <person name="Won M."/>
            <person name="Lee C.-M."/>
            <person name="Woen H.-Y."/>
            <person name="Kwon S.-W."/>
        </authorList>
    </citation>
    <scope>NUCLEOTIDE SEQUENCE [LARGE SCALE GENOMIC DNA]</scope>
    <source>
        <strain evidence="5">5413 J-13</strain>
    </source>
</reference>
<dbReference type="EMBL" id="CP095053">
    <property type="protein sequence ID" value="UOR04898.1"/>
    <property type="molecule type" value="Genomic_DNA"/>
</dbReference>
<organism evidence="4 5">
    <name type="scientific">Hymenobacter aerilatus</name>
    <dbReference type="NCBI Taxonomy" id="2932251"/>
    <lineage>
        <taxon>Bacteria</taxon>
        <taxon>Pseudomonadati</taxon>
        <taxon>Bacteroidota</taxon>
        <taxon>Cytophagia</taxon>
        <taxon>Cytophagales</taxon>
        <taxon>Hymenobacteraceae</taxon>
        <taxon>Hymenobacter</taxon>
    </lineage>
</organism>
<name>A0A8T9SRY5_9BACT</name>
<gene>
    <name evidence="4" type="ORF">MUN82_18395</name>
</gene>
<protein>
    <recommendedName>
        <fullName evidence="3">DUF6970 domain-containing protein</fullName>
    </recommendedName>
</protein>
<feature type="signal peptide" evidence="2">
    <location>
        <begin position="1"/>
        <end position="20"/>
    </location>
</feature>
<proteinExistence type="predicted"/>
<dbReference type="KEGG" id="haei:MUN82_18395"/>
<dbReference type="Pfam" id="PF22311">
    <property type="entry name" value="DUF6970"/>
    <property type="match status" value="1"/>
</dbReference>
<keyword evidence="2" id="KW-0732">Signal</keyword>
<evidence type="ECO:0000313" key="4">
    <source>
        <dbReference type="EMBL" id="UOR04898.1"/>
    </source>
</evidence>
<dbReference type="AlphaFoldDB" id="A0A8T9SRY5"/>
<evidence type="ECO:0000256" key="1">
    <source>
        <dbReference type="SAM" id="MobiDB-lite"/>
    </source>
</evidence>
<feature type="domain" description="DUF6970" evidence="3">
    <location>
        <begin position="74"/>
        <end position="151"/>
    </location>
</feature>
<feature type="chain" id="PRO_5035912950" description="DUF6970 domain-containing protein" evidence="2">
    <location>
        <begin position="21"/>
        <end position="153"/>
    </location>
</feature>
<feature type="region of interest" description="Disordered" evidence="1">
    <location>
        <begin position="29"/>
        <end position="62"/>
    </location>
</feature>
<dbReference type="Proteomes" id="UP000829925">
    <property type="component" value="Chromosome"/>
</dbReference>
<evidence type="ECO:0000313" key="5">
    <source>
        <dbReference type="Proteomes" id="UP000829925"/>
    </source>
</evidence>
<dbReference type="RefSeq" id="WP_245092768.1">
    <property type="nucleotide sequence ID" value="NZ_CP095053.1"/>
</dbReference>